<protein>
    <submittedName>
        <fullName evidence="2">Uncharacterized protein</fullName>
    </submittedName>
</protein>
<name>A0A6B2NY25_9RHOB</name>
<keyword evidence="1" id="KW-1133">Transmembrane helix</keyword>
<reference evidence="2" key="1">
    <citation type="submission" date="2020-02" db="EMBL/GenBank/DDBJ databases">
        <title>Delineation of the pyrene-degrading pathway in Roseobacter clade bacteria by genomic analysis.</title>
        <authorList>
            <person name="Zhou H."/>
            <person name="Wang H."/>
        </authorList>
    </citation>
    <scope>NUCLEOTIDE SEQUENCE</scope>
    <source>
        <strain evidence="2">PrR005</strain>
    </source>
</reference>
<accession>A0A6B2NY25</accession>
<gene>
    <name evidence="2" type="ORF">G0P99_22085</name>
</gene>
<keyword evidence="1" id="KW-0472">Membrane</keyword>
<sequence>MEELTVAQTGKYHGGLVFLGNEEGVLDRFSRIVTATLEDYGHAVERQTLLSDREARIVSSQFLVKLTLEAEAEENPRVRRLDEAAGLNRRKHVAKVRPRNRLVIAITPVSECSEDRDVTELMLVVMLYRMVDLYASELIEWLDPNVKLTVEQFLGAFSNISPRRVRGRQQILYHQGDRFAPIDETASGLATRYDTIMGQTAHQGETGLIELTEQEALALAFRGDPRPDEVDGLTPEEQAQNDIRRLASWGMTGCLAFVSAPVAVSLAAVNLIRGEDFRLNTQVLSLTAALVFLQSSGAMTNVLSLLPI</sequence>
<evidence type="ECO:0000256" key="1">
    <source>
        <dbReference type="SAM" id="Phobius"/>
    </source>
</evidence>
<dbReference type="AlphaFoldDB" id="A0A6B2NY25"/>
<feature type="transmembrane region" description="Helical" evidence="1">
    <location>
        <begin position="283"/>
        <end position="306"/>
    </location>
</feature>
<keyword evidence="1" id="KW-0812">Transmembrane</keyword>
<comment type="caution">
    <text evidence="2">The sequence shown here is derived from an EMBL/GenBank/DDBJ whole genome shotgun (WGS) entry which is preliminary data.</text>
</comment>
<proteinExistence type="predicted"/>
<evidence type="ECO:0000313" key="2">
    <source>
        <dbReference type="EMBL" id="NDW47643.1"/>
    </source>
</evidence>
<feature type="transmembrane region" description="Helical" evidence="1">
    <location>
        <begin position="246"/>
        <end position="271"/>
    </location>
</feature>
<organism evidence="2">
    <name type="scientific">Ruegeria sp. PrR005</name>
    <dbReference type="NCBI Taxonomy" id="2706882"/>
    <lineage>
        <taxon>Bacteria</taxon>
        <taxon>Pseudomonadati</taxon>
        <taxon>Pseudomonadota</taxon>
        <taxon>Alphaproteobacteria</taxon>
        <taxon>Rhodobacterales</taxon>
        <taxon>Roseobacteraceae</taxon>
        <taxon>Ruegeria</taxon>
    </lineage>
</organism>
<dbReference type="EMBL" id="JAAGOX010000055">
    <property type="protein sequence ID" value="NDW47643.1"/>
    <property type="molecule type" value="Genomic_DNA"/>
</dbReference>
<dbReference type="RefSeq" id="WP_164132647.1">
    <property type="nucleotide sequence ID" value="NZ_JAAGOX010000055.1"/>
</dbReference>